<sequence>MRKSGKWMVLLDERILELFAESDEEFMSPSEIAEHPRVPYSSQYVGQRCQKLAKHGLLLAVGNGIYKVTDEGLAYLEGEYNAAENGNAEVSSGGDAGETLDEA</sequence>
<feature type="region of interest" description="Disordered" evidence="1">
    <location>
        <begin position="84"/>
        <end position="103"/>
    </location>
</feature>
<dbReference type="EMBL" id="JBHUDB010000001">
    <property type="protein sequence ID" value="MFD1569778.1"/>
    <property type="molecule type" value="Genomic_DNA"/>
</dbReference>
<dbReference type="Gene3D" id="1.10.10.10">
    <property type="entry name" value="Winged helix-like DNA-binding domain superfamily/Winged helix DNA-binding domain"/>
    <property type="match status" value="1"/>
</dbReference>
<dbReference type="RefSeq" id="WP_256418194.1">
    <property type="nucleotide sequence ID" value="NZ_JANHDL010000005.1"/>
</dbReference>
<evidence type="ECO:0000256" key="1">
    <source>
        <dbReference type="SAM" id="MobiDB-lite"/>
    </source>
</evidence>
<evidence type="ECO:0000313" key="3">
    <source>
        <dbReference type="Proteomes" id="UP001597185"/>
    </source>
</evidence>
<name>A0ABD6BX75_9EURY</name>
<evidence type="ECO:0000313" key="2">
    <source>
        <dbReference type="EMBL" id="MFD1569778.1"/>
    </source>
</evidence>
<protein>
    <submittedName>
        <fullName evidence="2">MarR family transcriptional regulator</fullName>
    </submittedName>
</protein>
<dbReference type="Proteomes" id="UP001597185">
    <property type="component" value="Unassembled WGS sequence"/>
</dbReference>
<proteinExistence type="predicted"/>
<gene>
    <name evidence="2" type="ORF">ACFR9T_04125</name>
</gene>
<keyword evidence="3" id="KW-1185">Reference proteome</keyword>
<comment type="caution">
    <text evidence="2">The sequence shown here is derived from an EMBL/GenBank/DDBJ whole genome shotgun (WGS) entry which is preliminary data.</text>
</comment>
<dbReference type="InterPro" id="IPR036388">
    <property type="entry name" value="WH-like_DNA-bd_sf"/>
</dbReference>
<reference evidence="2 3" key="1">
    <citation type="journal article" date="2019" name="Int. J. Syst. Evol. Microbiol.">
        <title>The Global Catalogue of Microorganisms (GCM) 10K type strain sequencing project: providing services to taxonomists for standard genome sequencing and annotation.</title>
        <authorList>
            <consortium name="The Broad Institute Genomics Platform"/>
            <consortium name="The Broad Institute Genome Sequencing Center for Infectious Disease"/>
            <person name="Wu L."/>
            <person name="Ma J."/>
        </authorList>
    </citation>
    <scope>NUCLEOTIDE SEQUENCE [LARGE SCALE GENOMIC DNA]</scope>
    <source>
        <strain evidence="2 3">CGMCC 1.12689</strain>
    </source>
</reference>
<organism evidence="2 3">
    <name type="scientific">Halorubrum laminariae</name>
    <dbReference type="NCBI Taxonomy" id="1433523"/>
    <lineage>
        <taxon>Archaea</taxon>
        <taxon>Methanobacteriati</taxon>
        <taxon>Methanobacteriota</taxon>
        <taxon>Stenosarchaea group</taxon>
        <taxon>Halobacteria</taxon>
        <taxon>Halobacteriales</taxon>
        <taxon>Haloferacaceae</taxon>
        <taxon>Halorubrum</taxon>
    </lineage>
</organism>
<accession>A0ABD6BX75</accession>
<dbReference type="AlphaFoldDB" id="A0ABD6BX75"/>